<name>A0ABV1K4F6_9PSEU</name>
<feature type="region of interest" description="Disordered" evidence="1">
    <location>
        <begin position="159"/>
        <end position="332"/>
    </location>
</feature>
<comment type="caution">
    <text evidence="2">The sequence shown here is derived from an EMBL/GenBank/DDBJ whole genome shotgun (WGS) entry which is preliminary data.</text>
</comment>
<dbReference type="RefSeq" id="WP_349296407.1">
    <property type="nucleotide sequence ID" value="NZ_JBEDNQ010000001.1"/>
</dbReference>
<evidence type="ECO:0000313" key="2">
    <source>
        <dbReference type="EMBL" id="MEQ3549325.1"/>
    </source>
</evidence>
<dbReference type="EMBL" id="JBEDNQ010000001">
    <property type="protein sequence ID" value="MEQ3549325.1"/>
    <property type="molecule type" value="Genomic_DNA"/>
</dbReference>
<evidence type="ECO:0000256" key="1">
    <source>
        <dbReference type="SAM" id="MobiDB-lite"/>
    </source>
</evidence>
<accession>A0ABV1K4F6</accession>
<feature type="compositionally biased region" description="Gly residues" evidence="1">
    <location>
        <begin position="198"/>
        <end position="207"/>
    </location>
</feature>
<feature type="compositionally biased region" description="Basic and acidic residues" evidence="1">
    <location>
        <begin position="221"/>
        <end position="321"/>
    </location>
</feature>
<gene>
    <name evidence="2" type="ORF">WIS52_02475</name>
</gene>
<proteinExistence type="predicted"/>
<protein>
    <recommendedName>
        <fullName evidence="4">Transposase</fullName>
    </recommendedName>
</protein>
<evidence type="ECO:0000313" key="3">
    <source>
        <dbReference type="Proteomes" id="UP001494902"/>
    </source>
</evidence>
<keyword evidence="3" id="KW-1185">Reference proteome</keyword>
<organism evidence="2 3">
    <name type="scientific">Pseudonocardia nematodicida</name>
    <dbReference type="NCBI Taxonomy" id="1206997"/>
    <lineage>
        <taxon>Bacteria</taxon>
        <taxon>Bacillati</taxon>
        <taxon>Actinomycetota</taxon>
        <taxon>Actinomycetes</taxon>
        <taxon>Pseudonocardiales</taxon>
        <taxon>Pseudonocardiaceae</taxon>
        <taxon>Pseudonocardia</taxon>
    </lineage>
</organism>
<feature type="compositionally biased region" description="Polar residues" evidence="1">
    <location>
        <begin position="322"/>
        <end position="332"/>
    </location>
</feature>
<dbReference type="Proteomes" id="UP001494902">
    <property type="component" value="Unassembled WGS sequence"/>
</dbReference>
<evidence type="ECO:0008006" key="4">
    <source>
        <dbReference type="Google" id="ProtNLM"/>
    </source>
</evidence>
<reference evidence="2 3" key="1">
    <citation type="submission" date="2024-03" db="EMBL/GenBank/DDBJ databases">
        <title>Draft genome sequence of Pseudonocardia nematodicida JCM 31783.</title>
        <authorList>
            <person name="Butdee W."/>
            <person name="Duangmal K."/>
        </authorList>
    </citation>
    <scope>NUCLEOTIDE SEQUENCE [LARGE SCALE GENOMIC DNA]</scope>
    <source>
        <strain evidence="2 3">JCM 31783</strain>
    </source>
</reference>
<sequence>MPSSGPDPDAVAAVLYRVAPEDFVAERDARVAEAREAGDRSAAKAIGAFRRPTRAAWLTNLLVADSPGEVDGLLGLAGPLAEAQRALDGAALRRVSAQRSALVGALVRRAAQLGRDAGHRVDGGLEREVRAILDAALADDELAGRVRSGQLVRAERYSGFGFGTEDDGGDDEGGTGPTEAGAGGRGGPRRAGVTDASGGRGGAGSGEAGRRRDRTAAGPTQDRDRERREQRERALAEAREQLERARLAAADATREHADAREHAEATTEHRTAAHRRVDELRTELDRARDEAAEADRAAKVAERDAAAADRRARTAEADVSRAEQTVANAEQG</sequence>
<feature type="compositionally biased region" description="Acidic residues" evidence="1">
    <location>
        <begin position="164"/>
        <end position="173"/>
    </location>
</feature>